<dbReference type="SMART" id="SM00345">
    <property type="entry name" value="HTH_GNTR"/>
    <property type="match status" value="1"/>
</dbReference>
<dbReference type="RefSeq" id="WP_193674872.1">
    <property type="nucleotide sequence ID" value="NZ_JADDIV010000001.1"/>
</dbReference>
<reference evidence="5 6" key="1">
    <citation type="submission" date="2020-10" db="EMBL/GenBank/DDBJ databases">
        <title>Ramlibacter sp. HM2 16S ribosomal RNA gene Genome sequencing and assembly.</title>
        <authorList>
            <person name="Kang M."/>
        </authorList>
    </citation>
    <scope>NUCLEOTIDE SEQUENCE [LARGE SCALE GENOMIC DNA]</scope>
    <source>
        <strain evidence="5 6">HM2</strain>
    </source>
</reference>
<gene>
    <name evidence="5" type="ORF">IM787_01565</name>
</gene>
<accession>A0ABR9RZI0</accession>
<dbReference type="Pfam" id="PF07729">
    <property type="entry name" value="FCD"/>
    <property type="match status" value="1"/>
</dbReference>
<dbReference type="SMART" id="SM00895">
    <property type="entry name" value="FCD"/>
    <property type="match status" value="1"/>
</dbReference>
<dbReference type="PANTHER" id="PTHR43537">
    <property type="entry name" value="TRANSCRIPTIONAL REGULATOR, GNTR FAMILY"/>
    <property type="match status" value="1"/>
</dbReference>
<keyword evidence="3" id="KW-0804">Transcription</keyword>
<protein>
    <submittedName>
        <fullName evidence="5">FadR family transcriptional regulator</fullName>
    </submittedName>
</protein>
<dbReference type="EMBL" id="JADDIV010000001">
    <property type="protein sequence ID" value="MBE7366244.1"/>
    <property type="molecule type" value="Genomic_DNA"/>
</dbReference>
<dbReference type="PANTHER" id="PTHR43537:SF5">
    <property type="entry name" value="UXU OPERON TRANSCRIPTIONAL REGULATOR"/>
    <property type="match status" value="1"/>
</dbReference>
<dbReference type="CDD" id="cd07377">
    <property type="entry name" value="WHTH_GntR"/>
    <property type="match status" value="1"/>
</dbReference>
<dbReference type="Gene3D" id="1.20.120.530">
    <property type="entry name" value="GntR ligand-binding domain-like"/>
    <property type="match status" value="1"/>
</dbReference>
<feature type="domain" description="HTH gntR-type" evidence="4">
    <location>
        <begin position="9"/>
        <end position="77"/>
    </location>
</feature>
<evidence type="ECO:0000313" key="6">
    <source>
        <dbReference type="Proteomes" id="UP000806285"/>
    </source>
</evidence>
<evidence type="ECO:0000256" key="3">
    <source>
        <dbReference type="ARBA" id="ARBA00023163"/>
    </source>
</evidence>
<dbReference type="Pfam" id="PF00392">
    <property type="entry name" value="GntR"/>
    <property type="match status" value="1"/>
</dbReference>
<proteinExistence type="predicted"/>
<name>A0ABR9RZI0_9BURK</name>
<evidence type="ECO:0000256" key="2">
    <source>
        <dbReference type="ARBA" id="ARBA00023125"/>
    </source>
</evidence>
<evidence type="ECO:0000256" key="1">
    <source>
        <dbReference type="ARBA" id="ARBA00023015"/>
    </source>
</evidence>
<keyword evidence="2" id="KW-0238">DNA-binding</keyword>
<dbReference type="InterPro" id="IPR011711">
    <property type="entry name" value="GntR_C"/>
</dbReference>
<sequence>MPLQAVESSRLYRQIAEQVRELIAQGEFAPGSRLPAERDLAKQLGVSRPSVREALIALEVEGWVEVRIGSGIYVQDARQRSSTRAPANGNGTGTDWGPLELMHARELVEGEVAALAARNARKPQIQRIASALAQMQDEVAAGIVPRAGDEAFHNAIADGCGNEVLSDTVRGYWHARRGPISERLGDHFENPPSWQRALAEHGAVLDAIRAHDPAAARAAMQQHLRKAYTRYSASWRRANQS</sequence>
<evidence type="ECO:0000313" key="5">
    <source>
        <dbReference type="EMBL" id="MBE7366244.1"/>
    </source>
</evidence>
<dbReference type="InterPro" id="IPR000524">
    <property type="entry name" value="Tscrpt_reg_HTH_GntR"/>
</dbReference>
<dbReference type="SUPFAM" id="SSF46785">
    <property type="entry name" value="Winged helix' DNA-binding domain"/>
    <property type="match status" value="1"/>
</dbReference>
<evidence type="ECO:0000259" key="4">
    <source>
        <dbReference type="PROSITE" id="PS50949"/>
    </source>
</evidence>
<dbReference type="InterPro" id="IPR036390">
    <property type="entry name" value="WH_DNA-bd_sf"/>
</dbReference>
<dbReference type="PROSITE" id="PS50949">
    <property type="entry name" value="HTH_GNTR"/>
    <property type="match status" value="1"/>
</dbReference>
<comment type="caution">
    <text evidence="5">The sequence shown here is derived from an EMBL/GenBank/DDBJ whole genome shotgun (WGS) entry which is preliminary data.</text>
</comment>
<keyword evidence="6" id="KW-1185">Reference proteome</keyword>
<dbReference type="InterPro" id="IPR008920">
    <property type="entry name" value="TF_FadR/GntR_C"/>
</dbReference>
<dbReference type="Gene3D" id="1.10.10.10">
    <property type="entry name" value="Winged helix-like DNA-binding domain superfamily/Winged helix DNA-binding domain"/>
    <property type="match status" value="1"/>
</dbReference>
<keyword evidence="1" id="KW-0805">Transcription regulation</keyword>
<dbReference type="Proteomes" id="UP000806285">
    <property type="component" value="Unassembled WGS sequence"/>
</dbReference>
<dbReference type="SUPFAM" id="SSF48008">
    <property type="entry name" value="GntR ligand-binding domain-like"/>
    <property type="match status" value="1"/>
</dbReference>
<dbReference type="PRINTS" id="PR00035">
    <property type="entry name" value="HTHGNTR"/>
</dbReference>
<organism evidence="5 6">
    <name type="scientific">Ramlibacter pallidus</name>
    <dbReference type="NCBI Taxonomy" id="2780087"/>
    <lineage>
        <taxon>Bacteria</taxon>
        <taxon>Pseudomonadati</taxon>
        <taxon>Pseudomonadota</taxon>
        <taxon>Betaproteobacteria</taxon>
        <taxon>Burkholderiales</taxon>
        <taxon>Comamonadaceae</taxon>
        <taxon>Ramlibacter</taxon>
    </lineage>
</organism>
<dbReference type="InterPro" id="IPR036388">
    <property type="entry name" value="WH-like_DNA-bd_sf"/>
</dbReference>